<accession>A0ABS3FWE0</accession>
<keyword evidence="4" id="KW-0808">Transferase</keyword>
<keyword evidence="3" id="KW-0328">Glycosyltransferase</keyword>
<feature type="transmembrane region" description="Helical" evidence="8">
    <location>
        <begin position="384"/>
        <end position="401"/>
    </location>
</feature>
<feature type="transmembrane region" description="Helical" evidence="8">
    <location>
        <begin position="84"/>
        <end position="102"/>
    </location>
</feature>
<protein>
    <submittedName>
        <fullName evidence="10">Glycosyltransferase family 39 protein</fullName>
    </submittedName>
</protein>
<evidence type="ECO:0000256" key="3">
    <source>
        <dbReference type="ARBA" id="ARBA00022676"/>
    </source>
</evidence>
<feature type="domain" description="Glycosyltransferase RgtA/B/C/D-like" evidence="9">
    <location>
        <begin position="80"/>
        <end position="121"/>
    </location>
</feature>
<feature type="transmembrane region" description="Helical" evidence="8">
    <location>
        <begin position="359"/>
        <end position="378"/>
    </location>
</feature>
<dbReference type="PANTHER" id="PTHR33908:SF3">
    <property type="entry name" value="UNDECAPRENYL PHOSPHATE-ALPHA-4-AMINO-4-DEOXY-L-ARABINOSE ARABINOSYL TRANSFERASE"/>
    <property type="match status" value="1"/>
</dbReference>
<keyword evidence="5 8" id="KW-0812">Transmembrane</keyword>
<feature type="transmembrane region" description="Helical" evidence="8">
    <location>
        <begin position="177"/>
        <end position="195"/>
    </location>
</feature>
<feature type="transmembrane region" description="Helical" evidence="8">
    <location>
        <begin position="223"/>
        <end position="256"/>
    </location>
</feature>
<evidence type="ECO:0000256" key="6">
    <source>
        <dbReference type="ARBA" id="ARBA00022989"/>
    </source>
</evidence>
<evidence type="ECO:0000256" key="5">
    <source>
        <dbReference type="ARBA" id="ARBA00022692"/>
    </source>
</evidence>
<dbReference type="InterPro" id="IPR038731">
    <property type="entry name" value="RgtA/B/C-like"/>
</dbReference>
<evidence type="ECO:0000259" key="9">
    <source>
        <dbReference type="Pfam" id="PF13231"/>
    </source>
</evidence>
<keyword evidence="11" id="KW-1185">Reference proteome</keyword>
<keyword evidence="7 8" id="KW-0472">Membrane</keyword>
<comment type="caution">
    <text evidence="10">The sequence shown here is derived from an EMBL/GenBank/DDBJ whole genome shotgun (WGS) entry which is preliminary data.</text>
</comment>
<keyword evidence="2" id="KW-1003">Cell membrane</keyword>
<organism evidence="10 11">
    <name type="scientific">Phormidium pseudopriestleyi FRX01</name>
    <dbReference type="NCBI Taxonomy" id="1759528"/>
    <lineage>
        <taxon>Bacteria</taxon>
        <taxon>Bacillati</taxon>
        <taxon>Cyanobacteriota</taxon>
        <taxon>Cyanophyceae</taxon>
        <taxon>Oscillatoriophycideae</taxon>
        <taxon>Oscillatoriales</taxon>
        <taxon>Oscillatoriaceae</taxon>
        <taxon>Phormidium</taxon>
    </lineage>
</organism>
<dbReference type="InterPro" id="IPR050297">
    <property type="entry name" value="LipidA_mod_glycosyltrf_83"/>
</dbReference>
<evidence type="ECO:0000313" key="10">
    <source>
        <dbReference type="EMBL" id="MBO0351439.1"/>
    </source>
</evidence>
<evidence type="ECO:0000313" key="11">
    <source>
        <dbReference type="Proteomes" id="UP000664844"/>
    </source>
</evidence>
<dbReference type="PANTHER" id="PTHR33908">
    <property type="entry name" value="MANNOSYLTRANSFERASE YKCB-RELATED"/>
    <property type="match status" value="1"/>
</dbReference>
<dbReference type="Proteomes" id="UP000664844">
    <property type="component" value="Unassembled WGS sequence"/>
</dbReference>
<dbReference type="RefSeq" id="WP_207089878.1">
    <property type="nucleotide sequence ID" value="NZ_JAFLQW010000543.1"/>
</dbReference>
<evidence type="ECO:0000256" key="4">
    <source>
        <dbReference type="ARBA" id="ARBA00022679"/>
    </source>
</evidence>
<reference evidence="10 11" key="1">
    <citation type="submission" date="2021-03" db="EMBL/GenBank/DDBJ databases">
        <title>Metabolic Capacity of the Antarctic Cyanobacterium Phormidium pseudopriestleyi that Sustains Oxygenic Photosynthesis in the Presence of Hydrogen Sulfide.</title>
        <authorList>
            <person name="Lumian J.E."/>
            <person name="Jungblut A.D."/>
            <person name="Dillon M.L."/>
            <person name="Hawes I."/>
            <person name="Doran P.T."/>
            <person name="Mackey T.J."/>
            <person name="Dick G.J."/>
            <person name="Grettenberger C.L."/>
            <person name="Sumner D.Y."/>
        </authorList>
    </citation>
    <scope>NUCLEOTIDE SEQUENCE [LARGE SCALE GENOMIC DNA]</scope>
    <source>
        <strain evidence="10 11">FRX01</strain>
    </source>
</reference>
<feature type="transmembrane region" description="Helical" evidence="8">
    <location>
        <begin position="109"/>
        <end position="127"/>
    </location>
</feature>
<dbReference type="Pfam" id="PF13231">
    <property type="entry name" value="PMT_2"/>
    <property type="match status" value="1"/>
</dbReference>
<evidence type="ECO:0000256" key="7">
    <source>
        <dbReference type="ARBA" id="ARBA00023136"/>
    </source>
</evidence>
<evidence type="ECO:0000256" key="8">
    <source>
        <dbReference type="SAM" id="Phobius"/>
    </source>
</evidence>
<feature type="transmembrane region" description="Helical" evidence="8">
    <location>
        <begin position="495"/>
        <end position="513"/>
    </location>
</feature>
<evidence type="ECO:0000256" key="1">
    <source>
        <dbReference type="ARBA" id="ARBA00004651"/>
    </source>
</evidence>
<sequence length="632" mass="71956">MKLQMNRFWDTQSKISVPPKFALILSILGLLGIGWITFLWKLGSVGLVDETEPLFAEAARQMVVTGDWITPYFNQETRFDKPPLIYWLMAIAYQIFGVNEWAVRLPSALSAIFLMGFVFFTLLYFTIPHSSIPSEINELDPPRNIPRKAWFCAGLGGAIAAVNFQTIAWARIGVSDMLLSACMGIALLAFFWGYASSQALQTSENQVKTSLPSTVLTADIWYIIFYSFIALAILAKGPVGIVLPGLIIGSFAIYLGQVKELWREIKPLRGILIITIIALPWYLLVILANGQTYIDTFFGYHNFERFTQVVNNHSEAWYFYFLVILTGFAPWSIYLPIAIARLRFWKRSRWQNQPRANHLGLFALFWLSGIFIFFTVAVTKLPSYILPALPAAAILVTLFWSEESFKTDRDRKPDRFSLFVGVSIIGNLILFLLMATALLYITRLLTPDPAMPEFPMVLTNSGLIERGALILMASALIGVILVLKRQWRWMMAVNMAGFLAFFMLAVMPVYFIFDSERQLPVRQLAEIIAQVKQPEQQVVMVAFEKPSLVFYSHQPIQFFRRSNHAREYLQELAAKNPNLLPFLVLGYPDKIKGLEIPNPEAYQVIAERGNYWLVEMPKQLFLPEGIGMKDEK</sequence>
<proteinExistence type="predicted"/>
<comment type="subcellular location">
    <subcellularLocation>
        <location evidence="1">Cell membrane</location>
        <topology evidence="1">Multi-pass membrane protein</topology>
    </subcellularLocation>
</comment>
<gene>
    <name evidence="10" type="ORF">J0895_20630</name>
</gene>
<feature type="transmembrane region" description="Helical" evidence="8">
    <location>
        <begin position="21"/>
        <end position="40"/>
    </location>
</feature>
<evidence type="ECO:0000256" key="2">
    <source>
        <dbReference type="ARBA" id="ARBA00022475"/>
    </source>
</evidence>
<feature type="transmembrane region" description="Helical" evidence="8">
    <location>
        <begin position="268"/>
        <end position="288"/>
    </location>
</feature>
<keyword evidence="6 8" id="KW-1133">Transmembrane helix</keyword>
<dbReference type="EMBL" id="JAFLQW010000543">
    <property type="protein sequence ID" value="MBO0351439.1"/>
    <property type="molecule type" value="Genomic_DNA"/>
</dbReference>
<name>A0ABS3FWE0_9CYAN</name>
<feature type="transmembrane region" description="Helical" evidence="8">
    <location>
        <begin position="463"/>
        <end position="483"/>
    </location>
</feature>
<feature type="transmembrane region" description="Helical" evidence="8">
    <location>
        <begin position="416"/>
        <end position="443"/>
    </location>
</feature>
<feature type="transmembrane region" description="Helical" evidence="8">
    <location>
        <begin position="317"/>
        <end position="339"/>
    </location>
</feature>